<sequence length="1515" mass="151395">MFSRSRKAGRNRMVYGSSHQRLVTRQSSRCLGRIVPVTDADASLVEAVAASAGLCLEKASLVQASAASQRTTASLLSVVRAGSQGAGVGFFAAVDRIVELGRAALGAERLSLMLVDAPRNELWVAVSNDIEGRRLPLSHGLAGSVVRTSRGVLVSNVYLHPQFNRSVDSFTGFHTRSMLALPVTDHGSRVVGVLSALNKCGVPDPAKSASRAVGAAVAARMRVLAASADTGVAEAAAVLSGLDIDDGRAVPGARWWDADVPVTGSSGGGSGGGSDALVGAGADASDCANDAGGSDAEAGMSDSDLDSDLYDPSQQRLAWSTGATRNGGSKDRATTVAGTSYRDGQHQHQHQHQQGINSASDGGGVGGVTGHECDPETRRVLRAVESLASVTRGSGRFPAFTLDDVATLRGCCLEISNALRRSSLELLMVRGRRSTMGRAASSTSKDGRGFAPSVSGTASVARAAAAAAAAAAAGGGGAGGAAGTGIEVGPAADSAVSSRGGGGSTSMPASARGRGPGSRQSASGIGILRQSSTPVTGSAGVVTSRPVLNPGGVQVDTGSSVTSMGSTTVQSLEHHAQLFGNRRGHYGSGAPGSAGPPAPPPSTSDGATLSDAVDVFPRAVGSEVAPVQSAWFGGDDVDVARGQLMPSDVWPVALPGRLEAASSACLLAQSRSWTQQRASNGTGGAAGVAAATADGGDDDADAAAAAEAAAGGGVAVAAAVEAGTVSTSAGDSCADDHASGWEPEPSAPTEESSIDVDVTSSRPAADCASEMESDATSGPPGPAVGLRPDQRPLLLPAGSLLATATVYQDPAVLFSALTMRRRVAAPAVDFVHYSGLKGLPAAPIDLPALAATTRWVTAPGGPTSCNVSGQDVTDLLELAALPEEPSTKWTAVEAASAGDGVIPGEADAATAAWVSAGLAAQRKSGRATPSTATSTVAPAGSAMAQVPFAGSATLAAAAVPVPVAGHPLATPLPPAYRTWSFDPFAVDAATAGPVVLRLLWDVGAVDVFDAACWGRDLSAVTYGLGSGSPLAGATSAQASTPQTPPAALPADQSALTSPSGSLLDGAEMDSGDDGVAGGAAGAGSPGRSALSRRSRSLHATAGTSASDAPLLLHGPTLLAFVEAVRRRYRDNAFHGFAHGLHVCQAAALLARDTPWAAAASPLDRTALLLAALSHDVDHPAVNNAFMTAAGSPLALRYNDQAVLENHHTATTFAILHRPATAALATLSPAQQRRARRVMVQAILATDMARHFALVEAIKTADRPLASDADEKGVADAAEIILHAADVSGQVQPWRLASRWSDLVSEEFAAQVRREESVGLPATPFMANLGSLAARAELQANFCSYVLLPMWRPLSETNAGLGPCAARIESNRMRYAAALEAAKRAEAAADEAAAAAADDDDDVDDDDVGGDDGHDGDHEGGSGHGGDGDLGVETLDADCSVSSGSSRGSSGTAGRGRRAAAAAGPSAAAQGASGAGAHDGAAAPVLGGGSMADDSDAGGAFSPVAAVEDLGQVGDL</sequence>
<dbReference type="Gene3D" id="1.10.1300.10">
    <property type="entry name" value="3'5'-cyclic nucleotide phosphodiesterase, catalytic domain"/>
    <property type="match status" value="1"/>
</dbReference>
<feature type="compositionally biased region" description="Low complexity" evidence="8">
    <location>
        <begin position="742"/>
        <end position="751"/>
    </location>
</feature>
<feature type="region of interest" description="Disordered" evidence="8">
    <location>
        <begin position="1389"/>
        <end position="1515"/>
    </location>
</feature>
<feature type="compositionally biased region" description="Acidic residues" evidence="8">
    <location>
        <begin position="1396"/>
        <end position="1409"/>
    </location>
</feature>
<dbReference type="InterPro" id="IPR029016">
    <property type="entry name" value="GAF-like_dom_sf"/>
</dbReference>
<keyword evidence="11" id="KW-1185">Reference proteome</keyword>
<evidence type="ECO:0000256" key="6">
    <source>
        <dbReference type="PIRSR" id="PIRSR623088-3"/>
    </source>
</evidence>
<dbReference type="InterPro" id="IPR023174">
    <property type="entry name" value="PDEase_CS"/>
</dbReference>
<feature type="binding site" evidence="5">
    <location>
        <begin position="1134"/>
        <end position="1138"/>
    </location>
    <ligand>
        <name>AMP</name>
        <dbReference type="ChEBI" id="CHEBI:456215"/>
    </ligand>
</feature>
<dbReference type="Proteomes" id="UP000323011">
    <property type="component" value="Unassembled WGS sequence"/>
</dbReference>
<organism evidence="10 11">
    <name type="scientific">Cafeteria roenbergensis</name>
    <name type="common">Marine flagellate</name>
    <dbReference type="NCBI Taxonomy" id="33653"/>
    <lineage>
        <taxon>Eukaryota</taxon>
        <taxon>Sar</taxon>
        <taxon>Stramenopiles</taxon>
        <taxon>Bigyra</taxon>
        <taxon>Opalozoa</taxon>
        <taxon>Bicosoecida</taxon>
        <taxon>Cafeteriaceae</taxon>
        <taxon>Cafeteria</taxon>
    </lineage>
</organism>
<feature type="active site" description="Proton donor" evidence="4">
    <location>
        <position position="1134"/>
    </location>
</feature>
<feature type="binding site" evidence="5">
    <location>
        <position position="1175"/>
    </location>
    <ligand>
        <name>AMP</name>
        <dbReference type="ChEBI" id="CHEBI:456215"/>
    </ligand>
</feature>
<feature type="compositionally biased region" description="Basic and acidic residues" evidence="8">
    <location>
        <begin position="1410"/>
        <end position="1420"/>
    </location>
</feature>
<feature type="binding site" evidence="6">
    <location>
        <position position="1285"/>
    </location>
    <ligand>
        <name>Zn(2+)</name>
        <dbReference type="ChEBI" id="CHEBI:29105"/>
        <label>1</label>
    </ligand>
</feature>
<gene>
    <name evidence="10" type="ORF">FNF29_06605</name>
</gene>
<proteinExistence type="inferred from homology"/>
<feature type="compositionally biased region" description="Gly residues" evidence="8">
    <location>
        <begin position="1074"/>
        <end position="1084"/>
    </location>
</feature>
<feature type="binding site" evidence="6">
    <location>
        <position position="1138"/>
    </location>
    <ligand>
        <name>Zn(2+)</name>
        <dbReference type="ChEBI" id="CHEBI:29105"/>
        <label>1</label>
    </ligand>
</feature>
<dbReference type="InterPro" id="IPR003018">
    <property type="entry name" value="GAF"/>
</dbReference>
<dbReference type="SUPFAM" id="SSF55781">
    <property type="entry name" value="GAF domain-like"/>
    <property type="match status" value="1"/>
</dbReference>
<dbReference type="PANTHER" id="PTHR11347">
    <property type="entry name" value="CYCLIC NUCLEOTIDE PHOSPHODIESTERASE"/>
    <property type="match status" value="1"/>
</dbReference>
<keyword evidence="3 7" id="KW-0378">Hydrolase</keyword>
<dbReference type="PRINTS" id="PR00387">
    <property type="entry name" value="PDIESTERASE1"/>
</dbReference>
<feature type="compositionally biased region" description="Low complexity" evidence="8">
    <location>
        <begin position="557"/>
        <end position="567"/>
    </location>
</feature>
<keyword evidence="1" id="KW-0140">cGMP</keyword>
<feature type="compositionally biased region" description="Low complexity" evidence="8">
    <location>
        <begin position="1439"/>
        <end position="1451"/>
    </location>
</feature>
<feature type="compositionally biased region" description="Low complexity" evidence="8">
    <location>
        <begin position="1031"/>
        <end position="1041"/>
    </location>
</feature>
<evidence type="ECO:0000256" key="1">
    <source>
        <dbReference type="ARBA" id="ARBA00022535"/>
    </source>
</evidence>
<evidence type="ECO:0000259" key="9">
    <source>
        <dbReference type="PROSITE" id="PS51845"/>
    </source>
</evidence>
<feature type="compositionally biased region" description="Polar residues" evidence="8">
    <location>
        <begin position="314"/>
        <end position="327"/>
    </location>
</feature>
<dbReference type="EMBL" id="VLTN01000052">
    <property type="protein sequence ID" value="KAA0148547.1"/>
    <property type="molecule type" value="Genomic_DNA"/>
</dbReference>
<feature type="region of interest" description="Disordered" evidence="8">
    <location>
        <begin position="727"/>
        <end position="790"/>
    </location>
</feature>
<dbReference type="Gene3D" id="3.30.450.40">
    <property type="match status" value="1"/>
</dbReference>
<evidence type="ECO:0000313" key="10">
    <source>
        <dbReference type="EMBL" id="KAA0148547.1"/>
    </source>
</evidence>
<dbReference type="Pfam" id="PF00233">
    <property type="entry name" value="PDEase_I"/>
    <property type="match status" value="1"/>
</dbReference>
<evidence type="ECO:0000256" key="4">
    <source>
        <dbReference type="PIRSR" id="PIRSR623088-1"/>
    </source>
</evidence>
<feature type="domain" description="PDEase" evidence="9">
    <location>
        <begin position="1115"/>
        <end position="1381"/>
    </location>
</feature>
<dbReference type="EC" id="3.1.4.-" evidence="7"/>
<evidence type="ECO:0000256" key="5">
    <source>
        <dbReference type="PIRSR" id="PIRSR623088-2"/>
    </source>
</evidence>
<dbReference type="InterPro" id="IPR003607">
    <property type="entry name" value="HD/PDEase_dom"/>
</dbReference>
<dbReference type="InterPro" id="IPR023088">
    <property type="entry name" value="PDEase"/>
</dbReference>
<feature type="region of interest" description="Disordered" evidence="8">
    <location>
        <begin position="1031"/>
        <end position="1098"/>
    </location>
</feature>
<feature type="compositionally biased region" description="Low complexity" evidence="8">
    <location>
        <begin position="1458"/>
        <end position="1482"/>
    </location>
</feature>
<protein>
    <recommendedName>
        <fullName evidence="7">Phosphodiesterase</fullName>
        <ecNumber evidence="7">3.1.4.-</ecNumber>
    </recommendedName>
</protein>
<dbReference type="SMART" id="SM00471">
    <property type="entry name" value="HDc"/>
    <property type="match status" value="1"/>
</dbReference>
<feature type="binding site" evidence="6">
    <location>
        <position position="1175"/>
    </location>
    <ligand>
        <name>Zn(2+)</name>
        <dbReference type="ChEBI" id="CHEBI:29105"/>
        <label>2</label>
    </ligand>
</feature>
<accession>A0A5A8C785</accession>
<feature type="binding site" evidence="5">
    <location>
        <position position="1338"/>
    </location>
    <ligand>
        <name>AMP</name>
        <dbReference type="ChEBI" id="CHEBI:456215"/>
    </ligand>
</feature>
<feature type="region of interest" description="Disordered" evidence="8">
    <location>
        <begin position="491"/>
        <end position="567"/>
    </location>
</feature>
<feature type="binding site" evidence="6">
    <location>
        <position position="1174"/>
    </location>
    <ligand>
        <name>Zn(2+)</name>
        <dbReference type="ChEBI" id="CHEBI:29105"/>
        <label>1</label>
    </ligand>
</feature>
<feature type="binding site" evidence="6">
    <location>
        <position position="1175"/>
    </location>
    <ligand>
        <name>Zn(2+)</name>
        <dbReference type="ChEBI" id="CHEBI:29105"/>
        <label>1</label>
    </ligand>
</feature>
<evidence type="ECO:0000256" key="7">
    <source>
        <dbReference type="RuleBase" id="RU363067"/>
    </source>
</evidence>
<feature type="region of interest" description="Disordered" evidence="8">
    <location>
        <begin position="581"/>
        <end position="609"/>
    </location>
</feature>
<dbReference type="Pfam" id="PF01590">
    <property type="entry name" value="GAF"/>
    <property type="match status" value="1"/>
</dbReference>
<dbReference type="InterPro" id="IPR002073">
    <property type="entry name" value="PDEase_catalytic_dom"/>
</dbReference>
<feature type="region of interest" description="Disordered" evidence="8">
    <location>
        <begin position="285"/>
        <end position="374"/>
    </location>
</feature>
<comment type="caution">
    <text evidence="10">The sequence shown here is derived from an EMBL/GenBank/DDBJ whole genome shotgun (WGS) entry which is preliminary data.</text>
</comment>
<feature type="binding site" evidence="5">
    <location>
        <position position="1285"/>
    </location>
    <ligand>
        <name>AMP</name>
        <dbReference type="ChEBI" id="CHEBI:456215"/>
    </ligand>
</feature>
<evidence type="ECO:0000256" key="2">
    <source>
        <dbReference type="ARBA" id="ARBA00022723"/>
    </source>
</evidence>
<keyword evidence="2 6" id="KW-0479">Metal-binding</keyword>
<comment type="cofactor">
    <cofactor evidence="7">
        <name>a divalent metal cation</name>
        <dbReference type="ChEBI" id="CHEBI:60240"/>
    </cofactor>
    <text evidence="7">Binds 2 divalent metal cations per subunit. Site 1 may preferentially bind zinc ions, while site 2 has a preference for magnesium and/or manganese ions.</text>
</comment>
<name>A0A5A8C785_CAFRO</name>
<dbReference type="PROSITE" id="PS00126">
    <property type="entry name" value="PDEASE_I_1"/>
    <property type="match status" value="1"/>
</dbReference>
<dbReference type="InterPro" id="IPR036971">
    <property type="entry name" value="PDEase_catalytic_dom_sf"/>
</dbReference>
<dbReference type="SMART" id="SM00065">
    <property type="entry name" value="GAF"/>
    <property type="match status" value="1"/>
</dbReference>
<dbReference type="CDD" id="cd00077">
    <property type="entry name" value="HDc"/>
    <property type="match status" value="1"/>
</dbReference>
<dbReference type="PROSITE" id="PS51845">
    <property type="entry name" value="PDEASE_I_2"/>
    <property type="match status" value="1"/>
</dbReference>
<dbReference type="GO" id="GO:0046872">
    <property type="term" value="F:metal ion binding"/>
    <property type="evidence" value="ECO:0007669"/>
    <property type="project" value="UniProtKB-KW"/>
</dbReference>
<reference evidence="10 11" key="1">
    <citation type="submission" date="2019-07" db="EMBL/GenBank/DDBJ databases">
        <title>Genomes of Cafeteria roenbergensis.</title>
        <authorList>
            <person name="Fischer M.G."/>
            <person name="Hackl T."/>
            <person name="Roman M."/>
        </authorList>
    </citation>
    <scope>NUCLEOTIDE SEQUENCE [LARGE SCALE GENOMIC DNA]</scope>
    <source>
        <strain evidence="10 11">BVI</strain>
    </source>
</reference>
<evidence type="ECO:0000256" key="8">
    <source>
        <dbReference type="SAM" id="MobiDB-lite"/>
    </source>
</evidence>
<dbReference type="GO" id="GO:0007165">
    <property type="term" value="P:signal transduction"/>
    <property type="evidence" value="ECO:0007669"/>
    <property type="project" value="InterPro"/>
</dbReference>
<dbReference type="SUPFAM" id="SSF109604">
    <property type="entry name" value="HD-domain/PDEase-like"/>
    <property type="match status" value="1"/>
</dbReference>
<evidence type="ECO:0000313" key="11">
    <source>
        <dbReference type="Proteomes" id="UP000323011"/>
    </source>
</evidence>
<comment type="similarity">
    <text evidence="7">Belongs to the cyclic nucleotide phosphodiesterase family.</text>
</comment>
<feature type="region of interest" description="Disordered" evidence="8">
    <location>
        <begin position="433"/>
        <end position="454"/>
    </location>
</feature>
<dbReference type="GO" id="GO:0004114">
    <property type="term" value="F:3',5'-cyclic-nucleotide phosphodiesterase activity"/>
    <property type="evidence" value="ECO:0007669"/>
    <property type="project" value="InterPro"/>
</dbReference>
<feature type="compositionally biased region" description="Polar residues" evidence="8">
    <location>
        <begin position="518"/>
        <end position="536"/>
    </location>
</feature>
<evidence type="ECO:0000256" key="3">
    <source>
        <dbReference type="ARBA" id="ARBA00022801"/>
    </source>
</evidence>